<reference evidence="2 3" key="1">
    <citation type="journal article" date="2015" name="Genome Announc.">
        <title>Draft Genome of the Euendolithic (true boring) Cyanobacterium Mastigocoleus testarum strain BC008.</title>
        <authorList>
            <person name="Guida B.S."/>
            <person name="Garcia-Pichel F."/>
        </authorList>
    </citation>
    <scope>NUCLEOTIDE SEQUENCE [LARGE SCALE GENOMIC DNA]</scope>
    <source>
        <strain evidence="2 3">BC008</strain>
    </source>
</reference>
<keyword evidence="1" id="KW-0812">Transmembrane</keyword>
<proteinExistence type="predicted"/>
<comment type="caution">
    <text evidence="2">The sequence shown here is derived from an EMBL/GenBank/DDBJ whole genome shotgun (WGS) entry which is preliminary data.</text>
</comment>
<protein>
    <submittedName>
        <fullName evidence="2">Uncharacterized protein</fullName>
    </submittedName>
</protein>
<keyword evidence="3" id="KW-1185">Reference proteome</keyword>
<feature type="transmembrane region" description="Helical" evidence="1">
    <location>
        <begin position="54"/>
        <end position="78"/>
    </location>
</feature>
<feature type="transmembrane region" description="Helical" evidence="1">
    <location>
        <begin position="27"/>
        <end position="48"/>
    </location>
</feature>
<name>A0A0V7ZT49_9CYAN</name>
<feature type="transmembrane region" description="Helical" evidence="1">
    <location>
        <begin position="130"/>
        <end position="154"/>
    </location>
</feature>
<dbReference type="Proteomes" id="UP000053372">
    <property type="component" value="Unassembled WGS sequence"/>
</dbReference>
<evidence type="ECO:0000313" key="3">
    <source>
        <dbReference type="Proteomes" id="UP000053372"/>
    </source>
</evidence>
<accession>A0A0V7ZT49</accession>
<evidence type="ECO:0000313" key="2">
    <source>
        <dbReference type="EMBL" id="KST67311.1"/>
    </source>
</evidence>
<keyword evidence="1" id="KW-0472">Membrane</keyword>
<gene>
    <name evidence="2" type="ORF">BC008_29140</name>
</gene>
<keyword evidence="1" id="KW-1133">Transmembrane helix</keyword>
<dbReference type="AlphaFoldDB" id="A0A0V7ZT49"/>
<dbReference type="EMBL" id="LMTZ01000089">
    <property type="protein sequence ID" value="KST67311.1"/>
    <property type="molecule type" value="Genomic_DNA"/>
</dbReference>
<sequence>MQDPVTVRLAARDVRTVLDKQKEERQILLTQMNILFVTNTAVLTVLAISRLLTIFTIFNAIEVLLVLLNFILLINALLPRRFVITPVPNDDFLERYLPLSNQDYDLQMLVNLVTAYNANKQTIDDISQTLTYAAYVTLGVIFVAVLHLGTVYFIPELKSP</sequence>
<organism evidence="2 3">
    <name type="scientific">Mastigocoleus testarum BC008</name>
    <dbReference type="NCBI Taxonomy" id="371196"/>
    <lineage>
        <taxon>Bacteria</taxon>
        <taxon>Bacillati</taxon>
        <taxon>Cyanobacteriota</taxon>
        <taxon>Cyanophyceae</taxon>
        <taxon>Nostocales</taxon>
        <taxon>Hapalosiphonaceae</taxon>
        <taxon>Mastigocoleus</taxon>
    </lineage>
</organism>
<dbReference type="OrthoDB" id="465955at2"/>
<evidence type="ECO:0000256" key="1">
    <source>
        <dbReference type="SAM" id="Phobius"/>
    </source>
</evidence>